<comment type="caution">
    <text evidence="3">The sequence shown here is derived from an EMBL/GenBank/DDBJ whole genome shotgun (WGS) entry which is preliminary data.</text>
</comment>
<dbReference type="PANTHER" id="PTHR32305:SF17">
    <property type="entry name" value="TRNA NUCLEASE WAPA"/>
    <property type="match status" value="1"/>
</dbReference>
<dbReference type="NCBIfam" id="TIGR03696">
    <property type="entry name" value="Rhs_assc_core"/>
    <property type="match status" value="1"/>
</dbReference>
<evidence type="ECO:0000313" key="3">
    <source>
        <dbReference type="EMBL" id="MFD2026446.1"/>
    </source>
</evidence>
<feature type="region of interest" description="Disordered" evidence="2">
    <location>
        <begin position="412"/>
        <end position="434"/>
    </location>
</feature>
<keyword evidence="1" id="KW-0175">Coiled coil</keyword>
<evidence type="ECO:0000313" key="4">
    <source>
        <dbReference type="Proteomes" id="UP001597338"/>
    </source>
</evidence>
<feature type="compositionally biased region" description="Polar residues" evidence="2">
    <location>
        <begin position="85"/>
        <end position="94"/>
    </location>
</feature>
<dbReference type="EMBL" id="JBHUHF010000001">
    <property type="protein sequence ID" value="MFD2026446.1"/>
    <property type="molecule type" value="Genomic_DNA"/>
</dbReference>
<reference evidence="4" key="1">
    <citation type="journal article" date="2019" name="Int. J. Syst. Evol. Microbiol.">
        <title>The Global Catalogue of Microorganisms (GCM) 10K type strain sequencing project: providing services to taxonomists for standard genome sequencing and annotation.</title>
        <authorList>
            <consortium name="The Broad Institute Genomics Platform"/>
            <consortium name="The Broad Institute Genome Sequencing Center for Infectious Disease"/>
            <person name="Wu L."/>
            <person name="Ma J."/>
        </authorList>
    </citation>
    <scope>NUCLEOTIDE SEQUENCE [LARGE SCALE GENOMIC DNA]</scope>
    <source>
        <strain evidence="4">CCM 7043</strain>
    </source>
</reference>
<dbReference type="InterPro" id="IPR006530">
    <property type="entry name" value="YD"/>
</dbReference>
<dbReference type="InterPro" id="IPR022385">
    <property type="entry name" value="Rhs_assc_core"/>
</dbReference>
<feature type="region of interest" description="Disordered" evidence="2">
    <location>
        <begin position="1054"/>
        <end position="1099"/>
    </location>
</feature>
<dbReference type="RefSeq" id="WP_377198288.1">
    <property type="nucleotide sequence ID" value="NZ_JBHUHF010000001.1"/>
</dbReference>
<proteinExistence type="predicted"/>
<dbReference type="InterPro" id="IPR031325">
    <property type="entry name" value="RHS_repeat"/>
</dbReference>
<protein>
    <submittedName>
        <fullName evidence="3">RHS repeat-associated core domain-containing protein</fullName>
    </submittedName>
</protein>
<dbReference type="Pfam" id="PF05593">
    <property type="entry name" value="RHS_repeat"/>
    <property type="match status" value="2"/>
</dbReference>
<dbReference type="NCBIfam" id="TIGR01643">
    <property type="entry name" value="YD_repeat_2x"/>
    <property type="match status" value="3"/>
</dbReference>
<feature type="coiled-coil region" evidence="1">
    <location>
        <begin position="2033"/>
        <end position="2060"/>
    </location>
</feature>
<dbReference type="Proteomes" id="UP001597338">
    <property type="component" value="Unassembled WGS sequence"/>
</dbReference>
<feature type="region of interest" description="Disordered" evidence="2">
    <location>
        <begin position="893"/>
        <end position="918"/>
    </location>
</feature>
<dbReference type="PANTHER" id="PTHR32305">
    <property type="match status" value="1"/>
</dbReference>
<feature type="region of interest" description="Disordered" evidence="2">
    <location>
        <begin position="53"/>
        <end position="107"/>
    </location>
</feature>
<sequence>MALVLASPLAAPADAVGVDLNEAQGMSLEEWREYTDSLGFDAQDARITHTEALGADDVDPAPKLSPMPDAPAQSVERPPAGATNLAPQGSSWSGMDSAGEGARSGDRRIAGKAGGLAVGLRPADGAEGTLGAFKVTHLGRDEAERVGAAGPVITLDATDRAHQGDARSVAEGRAKESGVRVDVDVSHLVPAGGDLVHRLRLVQLPACALTSPDSASCQVQRPVADADLEVDAQAGTATVSGIAKIPTGSSGASPSAAQEASSDMVVLAVMAGTAGGAGDWGATSLSSSASWNVATQTGAFSWSYPLRTAPTAGGLSPDLSLSYSSASHDGRVVSANAQASQVGDGWEANLSGYVERKYVPCSEDRGVVDGKTPNNASRATGDLCWKSNNATLVFNGSATELVRDGATNTWRPKNDDNTRVVRATGGSGEGPDGEHWVVTTADGTSYTFGGGVTSGGAASNSVQHVRVYGNHADEPCHDASFGSSSCAQMPYRWNLDLVQDVSGNTMSYVYQRATNRYGHNLNAGTTEYVRAARLNRIDYGTRTGSTAAAPARVTFNYAERCIPGDGFTCAAGDLNEANASHWPDVPRDLICTSTSSCAQTSAGFFDRWRLTGITTQVREGTGYVPVDTWTLAQSFPDPGDGSDPALWLDSIQHTGKGGTTSTSDDVKLPAVTFHGAQKDNRVDTTGDLGPAMTRYRIDQIRSESGGITTIAYSGMECTTANTADLDPASNDKRCMPVYWTPEGAAERVLEYFHHYRVASVTQDPRIHGTVPIDTTYDYVGSPAWHYDDNELTKPKYRTWGQLRGYSRVDVYTGATSQDGQPRLRTGYRYFRGQHGDRTGSGGTRDVAVDGIADLDQFSGMLREEITYNGASVVGRARSTPWRSAATAIDPDDASKKAYRTGTSETETVTPVAGGGTRTLRTETTFDGFGMPTAVTERGDTSVSGDELCTRTTYNRNMSKNILTTVQRVETVDVRCDQTAARPADVIKDVRYGYDSQSIGVAPTKGRVTLTQEAGRYDGSTPVYEDVNETRYNSYGQPISSTDALGNVTRTAYDNTAGGGGLTKSSTVTTADPDDGGELTPHSATTEVDPAWGVPVKSTDANGKATHGAYDALGRLVRVWEPGRVPNEDDPTSKFTYGVNASGLNSVVTQTLNWDASGYVTSSVIYDGLLRQRQAQSPSASAAVAGKVISESFYDTRGLSWVTRDGWATTGTASGQLVTSASAVDSRVVHAYDGAGRPVSETFQVGEGEAPDNDESYLDTWTTTTSYQGDRVHTNPPAGGTPTTTVIDARGRTKELWQYEGASPTGTHHTTSYEYDGADRLVGATDSAGNEWTYGFDLRGRQVSTSDPDKGEATTKYDAAGNVVSTTDARDELLAYTYDHLNRPTTLREAGPDGPVRSSWSYDLLGDGTTMKGQQTSSTRHDGGVEYTTSIGGFTDRYLPTSTTVSVPESETTPAGLAGEYTYEFTYTDDGRVRTQTVPGVGGIADEGLTTYYSDTNGGVADGLTGGYGWGNYVGRADFLPTGELSYLRTGNTYAYQESLYYGFGTRRLDAVTTTQQTGREDDQLHELRHATYSYDDAGNVLGISDTPDPALGSQPADQQCFSYDWARRLTGAWTPGSGDCAAAPSTAALGGVEPYWKSYGYDDATGNRTSTVLHRASADGGNVTSAYAYPQAGGDRPHAASSVTATASGGAVLGESAYTWDASGNLTGRDLAGKPAQELSWDVEGELAAVAEDADGDGTVEDAERAEQDGYVYSADGDRLLRTQDGDTTLYLPGQEVTLDGETGAVSAQRYYSFAGETVAVRTGSRFSDVTTIFADHHGTGMIQVANTTNQVTRRYTDPFGAPRDETVGVDPALDAAGGEPVHEVGNPSDWVGDHGFLDKPQDSTGLTAVGARMFDAALGSFVSVDPIMDLTDPGQWNAYAYSNQNPTTWSDPTGMLFSECHDGSHSCTVGKGGNISAKRNWDKCERGAISCVKRTFINGSIPVLQRECYTAYACNFYRTHTDGFNTATASRGGSPVALVDRAVSSAERARQVAQAQRAAKIAEEREATAAREAAQAKREEKNGWLNAGTVTNALSGSATVLALLTPICPICGAAGAVISLGLAIYDFYQGDYDGAALNLFSAATFGAGSALLATSRAALNAGRAGWAARNAAKAAGEAYAPAAQATANWRRWEKMSVVSRRWANQGAFGPYSHVAAGHATASATEAVMD</sequence>
<dbReference type="Gene3D" id="2.180.10.10">
    <property type="entry name" value="RHS repeat-associated core"/>
    <property type="match status" value="2"/>
</dbReference>
<accession>A0ABW4V6P4</accession>
<dbReference type="InterPro" id="IPR050708">
    <property type="entry name" value="T6SS_VgrG/RHS"/>
</dbReference>
<keyword evidence="4" id="KW-1185">Reference proteome</keyword>
<evidence type="ECO:0000256" key="2">
    <source>
        <dbReference type="SAM" id="MobiDB-lite"/>
    </source>
</evidence>
<evidence type="ECO:0000256" key="1">
    <source>
        <dbReference type="SAM" id="Coils"/>
    </source>
</evidence>
<gene>
    <name evidence="3" type="ORF">ACFSL2_13085</name>
</gene>
<organism evidence="3 4">
    <name type="scientific">Promicromonospora aerolata</name>
    <dbReference type="NCBI Taxonomy" id="195749"/>
    <lineage>
        <taxon>Bacteria</taxon>
        <taxon>Bacillati</taxon>
        <taxon>Actinomycetota</taxon>
        <taxon>Actinomycetes</taxon>
        <taxon>Micrococcales</taxon>
        <taxon>Promicromonosporaceae</taxon>
        <taxon>Promicromonospora</taxon>
    </lineage>
</organism>
<name>A0ABW4V6P4_9MICO</name>